<dbReference type="GO" id="GO:0003700">
    <property type="term" value="F:DNA-binding transcription factor activity"/>
    <property type="evidence" value="ECO:0007669"/>
    <property type="project" value="InterPro"/>
</dbReference>
<feature type="binding site" evidence="9">
    <location>
        <position position="139"/>
    </location>
    <ligand>
        <name>Zn(2+)</name>
        <dbReference type="ChEBI" id="CHEBI:29105"/>
    </ligand>
</feature>
<dbReference type="Gene3D" id="3.30.1490.190">
    <property type="match status" value="1"/>
</dbReference>
<comment type="cofactor">
    <cofactor evidence="10">
        <name>Mn(2+)</name>
        <dbReference type="ChEBI" id="CHEBI:29035"/>
    </cofactor>
    <cofactor evidence="10">
        <name>Fe(2+)</name>
        <dbReference type="ChEBI" id="CHEBI:29033"/>
    </cofactor>
    <text evidence="10">Binds 1 Mn(2+) or Fe(2+) ion per subunit.</text>
</comment>
<proteinExistence type="inferred from homology"/>
<dbReference type="InterPro" id="IPR036390">
    <property type="entry name" value="WH_DNA-bd_sf"/>
</dbReference>
<keyword evidence="4" id="KW-0678">Repressor</keyword>
<dbReference type="Gene3D" id="1.10.10.10">
    <property type="entry name" value="Winged helix-like DNA-binding domain superfamily/Winged helix DNA-binding domain"/>
    <property type="match status" value="1"/>
</dbReference>
<feature type="binding site" evidence="9">
    <location>
        <position position="99"/>
    </location>
    <ligand>
        <name>Zn(2+)</name>
        <dbReference type="ChEBI" id="CHEBI:29105"/>
    </ligand>
</feature>
<keyword evidence="9" id="KW-0479">Metal-binding</keyword>
<dbReference type="Proteomes" id="UP000051176">
    <property type="component" value="Unassembled WGS sequence"/>
</dbReference>
<dbReference type="InterPro" id="IPR043135">
    <property type="entry name" value="Fur_C"/>
</dbReference>
<evidence type="ECO:0000256" key="3">
    <source>
        <dbReference type="ARBA" id="ARBA00022490"/>
    </source>
</evidence>
<dbReference type="GO" id="GO:0000976">
    <property type="term" value="F:transcription cis-regulatory region binding"/>
    <property type="evidence" value="ECO:0007669"/>
    <property type="project" value="TreeGrafter"/>
</dbReference>
<dbReference type="GeneID" id="97414230"/>
<dbReference type="InterPro" id="IPR002481">
    <property type="entry name" value="FUR"/>
</dbReference>
<evidence type="ECO:0000313" key="11">
    <source>
        <dbReference type="EMBL" id="KRK37080.1"/>
    </source>
</evidence>
<reference evidence="11 12" key="1">
    <citation type="journal article" date="2015" name="Genome Announc.">
        <title>Expanding the biotechnology potential of lactobacilli through comparative genomics of 213 strains and associated genera.</title>
        <authorList>
            <person name="Sun Z."/>
            <person name="Harris H.M."/>
            <person name="McCann A."/>
            <person name="Guo C."/>
            <person name="Argimon S."/>
            <person name="Zhang W."/>
            <person name="Yang X."/>
            <person name="Jeffery I.B."/>
            <person name="Cooney J.C."/>
            <person name="Kagawa T.F."/>
            <person name="Liu W."/>
            <person name="Song Y."/>
            <person name="Salvetti E."/>
            <person name="Wrobel A."/>
            <person name="Rasinkangas P."/>
            <person name="Parkhill J."/>
            <person name="Rea M.C."/>
            <person name="O'Sullivan O."/>
            <person name="Ritari J."/>
            <person name="Douillard F.P."/>
            <person name="Paul Ross R."/>
            <person name="Yang R."/>
            <person name="Briner A.E."/>
            <person name="Felis G.E."/>
            <person name="de Vos W.M."/>
            <person name="Barrangou R."/>
            <person name="Klaenhammer T.R."/>
            <person name="Caufield P.W."/>
            <person name="Cui Y."/>
            <person name="Zhang H."/>
            <person name="O'Toole P.W."/>
        </authorList>
    </citation>
    <scope>NUCLEOTIDE SEQUENCE [LARGE SCALE GENOMIC DNA]</scope>
    <source>
        <strain evidence="11 12">ATCC 53295</strain>
    </source>
</reference>
<feature type="binding site" evidence="10">
    <location>
        <position position="128"/>
    </location>
    <ligand>
        <name>Fe cation</name>
        <dbReference type="ChEBI" id="CHEBI:24875"/>
    </ligand>
</feature>
<keyword evidence="6" id="KW-0805">Transcription regulation</keyword>
<comment type="caution">
    <text evidence="11">The sequence shown here is derived from an EMBL/GenBank/DDBJ whole genome shotgun (WGS) entry which is preliminary data.</text>
</comment>
<dbReference type="PANTHER" id="PTHR33202:SF1">
    <property type="entry name" value="FERRIC UPTAKE REGULATION PROTEIN"/>
    <property type="match status" value="1"/>
</dbReference>
<name>A0A0R1GTJ9_9LACO</name>
<evidence type="ECO:0000256" key="1">
    <source>
        <dbReference type="ARBA" id="ARBA00004496"/>
    </source>
</evidence>
<comment type="subcellular location">
    <subcellularLocation>
        <location evidence="1">Cytoplasm</location>
    </subcellularLocation>
</comment>
<feature type="binding site" evidence="9">
    <location>
        <position position="136"/>
    </location>
    <ligand>
        <name>Zn(2+)</name>
        <dbReference type="ChEBI" id="CHEBI:29105"/>
    </ligand>
</feature>
<dbReference type="GO" id="GO:0008270">
    <property type="term" value="F:zinc ion binding"/>
    <property type="evidence" value="ECO:0007669"/>
    <property type="project" value="TreeGrafter"/>
</dbReference>
<dbReference type="CDD" id="cd07153">
    <property type="entry name" value="Fur_like"/>
    <property type="match status" value="1"/>
</dbReference>
<dbReference type="GO" id="GO:1900376">
    <property type="term" value="P:regulation of secondary metabolite biosynthetic process"/>
    <property type="evidence" value="ECO:0007669"/>
    <property type="project" value="TreeGrafter"/>
</dbReference>
<evidence type="ECO:0000256" key="5">
    <source>
        <dbReference type="ARBA" id="ARBA00022833"/>
    </source>
</evidence>
<keyword evidence="5 9" id="KW-0862">Zinc</keyword>
<keyword evidence="7" id="KW-0238">DNA-binding</keyword>
<evidence type="ECO:0000256" key="6">
    <source>
        <dbReference type="ARBA" id="ARBA00023015"/>
    </source>
</evidence>
<protein>
    <submittedName>
        <fullName evidence="11">Fe2+ Zn2+ uptake regulation protein</fullName>
    </submittedName>
</protein>
<evidence type="ECO:0000256" key="2">
    <source>
        <dbReference type="ARBA" id="ARBA00007957"/>
    </source>
</evidence>
<evidence type="ECO:0000313" key="12">
    <source>
        <dbReference type="Proteomes" id="UP000051176"/>
    </source>
</evidence>
<dbReference type="Pfam" id="PF01475">
    <property type="entry name" value="FUR"/>
    <property type="match status" value="1"/>
</dbReference>
<dbReference type="PANTHER" id="PTHR33202">
    <property type="entry name" value="ZINC UPTAKE REGULATION PROTEIN"/>
    <property type="match status" value="1"/>
</dbReference>
<dbReference type="STRING" id="357278.IV61_GL000377"/>
<evidence type="ECO:0000256" key="4">
    <source>
        <dbReference type="ARBA" id="ARBA00022491"/>
    </source>
</evidence>
<feature type="binding site" evidence="10">
    <location>
        <position position="93"/>
    </location>
    <ligand>
        <name>Fe cation</name>
        <dbReference type="ChEBI" id="CHEBI:24875"/>
    </ligand>
</feature>
<keyword evidence="12" id="KW-1185">Reference proteome</keyword>
<feature type="binding site" evidence="9">
    <location>
        <position position="102"/>
    </location>
    <ligand>
        <name>Zn(2+)</name>
        <dbReference type="ChEBI" id="CHEBI:29105"/>
    </ligand>
</feature>
<gene>
    <name evidence="11" type="ORF">FD07_GL000338</name>
</gene>
<comment type="similarity">
    <text evidence="2">Belongs to the Fur family.</text>
</comment>
<dbReference type="GO" id="GO:0005737">
    <property type="term" value="C:cytoplasm"/>
    <property type="evidence" value="ECO:0007669"/>
    <property type="project" value="UniProtKB-SubCell"/>
</dbReference>
<keyword evidence="3" id="KW-0963">Cytoplasm</keyword>
<dbReference type="AlphaFoldDB" id="A0A0R1GTJ9"/>
<organism evidence="11 12">
    <name type="scientific">Levilactobacillus parabrevis ATCC 53295</name>
    <dbReference type="NCBI Taxonomy" id="1267003"/>
    <lineage>
        <taxon>Bacteria</taxon>
        <taxon>Bacillati</taxon>
        <taxon>Bacillota</taxon>
        <taxon>Bacilli</taxon>
        <taxon>Lactobacillales</taxon>
        <taxon>Lactobacillaceae</taxon>
        <taxon>Levilactobacillus</taxon>
    </lineage>
</organism>
<dbReference type="PATRIC" id="fig|1267003.4.peg.367"/>
<keyword evidence="10" id="KW-0408">Iron</keyword>
<dbReference type="GO" id="GO:0045892">
    <property type="term" value="P:negative regulation of DNA-templated transcription"/>
    <property type="evidence" value="ECO:0007669"/>
    <property type="project" value="TreeGrafter"/>
</dbReference>
<keyword evidence="8" id="KW-0804">Transcription</keyword>
<evidence type="ECO:0000256" key="9">
    <source>
        <dbReference type="PIRSR" id="PIRSR602481-1"/>
    </source>
</evidence>
<dbReference type="RefSeq" id="WP_020089051.1">
    <property type="nucleotide sequence ID" value="NZ_AZCZ01000013.1"/>
</dbReference>
<evidence type="ECO:0000256" key="10">
    <source>
        <dbReference type="PIRSR" id="PIRSR602481-2"/>
    </source>
</evidence>
<dbReference type="InterPro" id="IPR036388">
    <property type="entry name" value="WH-like_DNA-bd_sf"/>
</dbReference>
<sequence length="155" mass="17821">MADTLNAAVAILRKNKFKLTKQRHALLEFLLTNQGHYTDVVTVDAYMRTEFPGMSHNTVYRNLKEFEEVGIVEQNTEQERTRVKYQCDFHHQHHHHFICQNCGKVTELQMCPMDFFTDQLPGYDITGHSFELYGICAECKAAGVVAAPKKTLVNN</sequence>
<dbReference type="EMBL" id="AZCZ01000013">
    <property type="protein sequence ID" value="KRK37080.1"/>
    <property type="molecule type" value="Genomic_DNA"/>
</dbReference>
<evidence type="ECO:0000256" key="8">
    <source>
        <dbReference type="ARBA" id="ARBA00023163"/>
    </source>
</evidence>
<dbReference type="eggNOG" id="COG0735">
    <property type="taxonomic scope" value="Bacteria"/>
</dbReference>
<accession>A0A0R1GTJ9</accession>
<dbReference type="OrthoDB" id="8659436at2"/>
<comment type="cofactor">
    <cofactor evidence="9">
        <name>Zn(2+)</name>
        <dbReference type="ChEBI" id="CHEBI:29105"/>
    </cofactor>
    <text evidence="9">Binds 1 zinc ion per subunit.</text>
</comment>
<evidence type="ECO:0000256" key="7">
    <source>
        <dbReference type="ARBA" id="ARBA00023125"/>
    </source>
</evidence>
<dbReference type="SUPFAM" id="SSF46785">
    <property type="entry name" value="Winged helix' DNA-binding domain"/>
    <property type="match status" value="1"/>
</dbReference>